<organism evidence="4 5">
    <name type="scientific">Mycetocola reblochoni REB411</name>
    <dbReference type="NCBI Taxonomy" id="1255698"/>
    <lineage>
        <taxon>Bacteria</taxon>
        <taxon>Bacillati</taxon>
        <taxon>Actinomycetota</taxon>
        <taxon>Actinomycetes</taxon>
        <taxon>Micrococcales</taxon>
        <taxon>Microbacteriaceae</taxon>
        <taxon>Mycetocola</taxon>
    </lineage>
</organism>
<feature type="compositionally biased region" description="Low complexity" evidence="1">
    <location>
        <begin position="1"/>
        <end position="16"/>
    </location>
</feature>
<sequence>MSTPENTPSTPNEPTPAYGQTAPSAPAPYGEPVYTAPPVGGSTPDGFVPESRQGKTSLLAIFSLIAPFVGASLLGIIMGAVALGQIRKTGETGRGLAIAGIVVGGVFILVGLIFALVFFAAIGTAMDQVMNDPNFMYEYGSYES</sequence>
<dbReference type="EMBL" id="FUKR01000072">
    <property type="protein sequence ID" value="SJN40892.1"/>
    <property type="molecule type" value="Genomic_DNA"/>
</dbReference>
<gene>
    <name evidence="4" type="ORF">FM119_12250</name>
</gene>
<dbReference type="Proteomes" id="UP000196778">
    <property type="component" value="Unassembled WGS sequence"/>
</dbReference>
<evidence type="ECO:0000256" key="2">
    <source>
        <dbReference type="SAM" id="Phobius"/>
    </source>
</evidence>
<dbReference type="RefSeq" id="WP_087138451.1">
    <property type="nucleotide sequence ID" value="NZ_FUKR01000072.1"/>
</dbReference>
<accession>A0A1R4K9R4</accession>
<reference evidence="5" key="1">
    <citation type="submission" date="2017-02" db="EMBL/GenBank/DDBJ databases">
        <authorList>
            <person name="Dridi B."/>
        </authorList>
    </citation>
    <scope>NUCLEOTIDE SEQUENCE [LARGE SCALE GENOMIC DNA]</scope>
    <source>
        <strain evidence="5">EB411</strain>
    </source>
</reference>
<evidence type="ECO:0000256" key="1">
    <source>
        <dbReference type="SAM" id="MobiDB-lite"/>
    </source>
</evidence>
<dbReference type="InterPro" id="IPR025241">
    <property type="entry name" value="DUF4190"/>
</dbReference>
<dbReference type="AlphaFoldDB" id="A0A1R4K9R4"/>
<feature type="domain" description="DUF4190" evidence="3">
    <location>
        <begin position="59"/>
        <end position="113"/>
    </location>
</feature>
<proteinExistence type="predicted"/>
<dbReference type="Pfam" id="PF13828">
    <property type="entry name" value="DUF4190"/>
    <property type="match status" value="1"/>
</dbReference>
<dbReference type="OrthoDB" id="4374883at2"/>
<evidence type="ECO:0000313" key="5">
    <source>
        <dbReference type="Proteomes" id="UP000196778"/>
    </source>
</evidence>
<evidence type="ECO:0000313" key="4">
    <source>
        <dbReference type="EMBL" id="SJN40892.1"/>
    </source>
</evidence>
<keyword evidence="2" id="KW-1133">Transmembrane helix</keyword>
<keyword evidence="2" id="KW-0812">Transmembrane</keyword>
<feature type="transmembrane region" description="Helical" evidence="2">
    <location>
        <begin position="58"/>
        <end position="84"/>
    </location>
</feature>
<keyword evidence="2" id="KW-0472">Membrane</keyword>
<protein>
    <recommendedName>
        <fullName evidence="3">DUF4190 domain-containing protein</fullName>
    </recommendedName>
</protein>
<evidence type="ECO:0000259" key="3">
    <source>
        <dbReference type="Pfam" id="PF13828"/>
    </source>
</evidence>
<feature type="region of interest" description="Disordered" evidence="1">
    <location>
        <begin position="1"/>
        <end position="46"/>
    </location>
</feature>
<name>A0A1R4K9R4_9MICO</name>
<feature type="transmembrane region" description="Helical" evidence="2">
    <location>
        <begin position="96"/>
        <end position="122"/>
    </location>
</feature>
<keyword evidence="5" id="KW-1185">Reference proteome</keyword>